<dbReference type="SUPFAM" id="SSF46785">
    <property type="entry name" value="Winged helix' DNA-binding domain"/>
    <property type="match status" value="1"/>
</dbReference>
<gene>
    <name evidence="6" type="ORF">D0T90_00035</name>
</gene>
<keyword evidence="4" id="KW-0804">Transcription</keyword>
<evidence type="ECO:0000259" key="5">
    <source>
        <dbReference type="PROSITE" id="PS50931"/>
    </source>
</evidence>
<dbReference type="InterPro" id="IPR058163">
    <property type="entry name" value="LysR-type_TF_proteobact-type"/>
</dbReference>
<name>A0A5P3MNG4_NEIAN</name>
<dbReference type="GO" id="GO:0043565">
    <property type="term" value="F:sequence-specific DNA binding"/>
    <property type="evidence" value="ECO:0007669"/>
    <property type="project" value="TreeGrafter"/>
</dbReference>
<dbReference type="PANTHER" id="PTHR30537">
    <property type="entry name" value="HTH-TYPE TRANSCRIPTIONAL REGULATOR"/>
    <property type="match status" value="1"/>
</dbReference>
<comment type="similarity">
    <text evidence="1">Belongs to the LysR transcriptional regulatory family.</text>
</comment>
<dbReference type="InterPro" id="IPR036388">
    <property type="entry name" value="WH-like_DNA-bd_sf"/>
</dbReference>
<evidence type="ECO:0000256" key="3">
    <source>
        <dbReference type="ARBA" id="ARBA00023125"/>
    </source>
</evidence>
<protein>
    <submittedName>
        <fullName evidence="6">LysR family transcriptional regulator</fullName>
    </submittedName>
</protein>
<evidence type="ECO:0000313" key="6">
    <source>
        <dbReference type="EMBL" id="QEY23092.1"/>
    </source>
</evidence>
<dbReference type="InterPro" id="IPR000847">
    <property type="entry name" value="LysR_HTH_N"/>
</dbReference>
<dbReference type="Pfam" id="PF03466">
    <property type="entry name" value="LysR_substrate"/>
    <property type="match status" value="1"/>
</dbReference>
<evidence type="ECO:0000313" key="7">
    <source>
        <dbReference type="Proteomes" id="UP000325536"/>
    </source>
</evidence>
<dbReference type="InterPro" id="IPR036390">
    <property type="entry name" value="WH_DNA-bd_sf"/>
</dbReference>
<dbReference type="SUPFAM" id="SSF53850">
    <property type="entry name" value="Periplasmic binding protein-like II"/>
    <property type="match status" value="1"/>
</dbReference>
<proteinExistence type="inferred from homology"/>
<sequence>MPFNALKFFYHAAHTGSITEAARILHVTHGAVSKQIKLLEQFTGVSLFVKQGRGLRLSAQGVELMGCCRHIFEELDNTLRRIAPQEKRDLVVSCEPILAMKWLIPRIGAFQQAHGFNVVILAAGGMVDFARQSIDAALRRNDFMWPSEIFAEAVAAEKTGVVHIPALTQYKKLHTHTRPLAWRDWQNQTGISFEAEGELFFEHFYLCIQAAIAGMGAAVVSEKMVEDEINKGIFIAPHGFCADGSHYYLLSDKPFAADTRKQLFLEWVRQEMA</sequence>
<dbReference type="InterPro" id="IPR005119">
    <property type="entry name" value="LysR_subst-bd"/>
</dbReference>
<dbReference type="OrthoDB" id="9124618at2"/>
<dbReference type="GO" id="GO:0006351">
    <property type="term" value="P:DNA-templated transcription"/>
    <property type="evidence" value="ECO:0007669"/>
    <property type="project" value="TreeGrafter"/>
</dbReference>
<dbReference type="PRINTS" id="PR00039">
    <property type="entry name" value="HTHLYSR"/>
</dbReference>
<evidence type="ECO:0000256" key="4">
    <source>
        <dbReference type="ARBA" id="ARBA00023163"/>
    </source>
</evidence>
<keyword evidence="7" id="KW-1185">Reference proteome</keyword>
<dbReference type="PANTHER" id="PTHR30537:SF74">
    <property type="entry name" value="HTH-TYPE TRANSCRIPTIONAL REGULATOR TRPI"/>
    <property type="match status" value="1"/>
</dbReference>
<reference evidence="6 7" key="1">
    <citation type="submission" date="2018-08" db="EMBL/GenBank/DDBJ databases">
        <title>Neisseria animalis ATCC 49930 complete genome.</title>
        <authorList>
            <person name="Veseli I.A."/>
            <person name="Mascarenhas dos Santos A.C."/>
            <person name="Buttler R."/>
            <person name="Pombert J.-F."/>
        </authorList>
    </citation>
    <scope>NUCLEOTIDE SEQUENCE [LARGE SCALE GENOMIC DNA]</scope>
    <source>
        <strain evidence="6 7">ATCC 49930</strain>
    </source>
</reference>
<feature type="domain" description="HTH lysR-type" evidence="5">
    <location>
        <begin position="1"/>
        <end position="58"/>
    </location>
</feature>
<evidence type="ECO:0000256" key="2">
    <source>
        <dbReference type="ARBA" id="ARBA00023015"/>
    </source>
</evidence>
<keyword evidence="2" id="KW-0805">Transcription regulation</keyword>
<dbReference type="EMBL" id="CP031699">
    <property type="protein sequence ID" value="QEY23092.1"/>
    <property type="molecule type" value="Genomic_DNA"/>
</dbReference>
<dbReference type="Gene3D" id="3.40.190.10">
    <property type="entry name" value="Periplasmic binding protein-like II"/>
    <property type="match status" value="2"/>
</dbReference>
<dbReference type="KEGG" id="naq:D0T90_00035"/>
<dbReference type="PROSITE" id="PS50931">
    <property type="entry name" value="HTH_LYSR"/>
    <property type="match status" value="1"/>
</dbReference>
<dbReference type="Pfam" id="PF00126">
    <property type="entry name" value="HTH_1"/>
    <property type="match status" value="1"/>
</dbReference>
<evidence type="ECO:0000256" key="1">
    <source>
        <dbReference type="ARBA" id="ARBA00009437"/>
    </source>
</evidence>
<accession>A0A5P3MNG4</accession>
<organism evidence="6 7">
    <name type="scientific">Neisseria animalis</name>
    <dbReference type="NCBI Taxonomy" id="492"/>
    <lineage>
        <taxon>Bacteria</taxon>
        <taxon>Pseudomonadati</taxon>
        <taxon>Pseudomonadota</taxon>
        <taxon>Betaproteobacteria</taxon>
        <taxon>Neisseriales</taxon>
        <taxon>Neisseriaceae</taxon>
        <taxon>Neisseria</taxon>
    </lineage>
</organism>
<dbReference type="AlphaFoldDB" id="A0A5P3MNG4"/>
<dbReference type="Proteomes" id="UP000325536">
    <property type="component" value="Chromosome"/>
</dbReference>
<dbReference type="Gene3D" id="1.10.10.10">
    <property type="entry name" value="Winged helix-like DNA-binding domain superfamily/Winged helix DNA-binding domain"/>
    <property type="match status" value="1"/>
</dbReference>
<keyword evidence="3" id="KW-0238">DNA-binding</keyword>
<dbReference type="GO" id="GO:0003700">
    <property type="term" value="F:DNA-binding transcription factor activity"/>
    <property type="evidence" value="ECO:0007669"/>
    <property type="project" value="InterPro"/>
</dbReference>